<reference evidence="3 4" key="1">
    <citation type="submission" date="2019-10" db="EMBL/GenBank/DDBJ databases">
        <title>Nocardia macrotermitis sp. nov. and Nocardia aurantia sp. nov., isolated from the gut of fungus growing-termite Macrotermes natalensis.</title>
        <authorList>
            <person name="Benndorf R."/>
            <person name="Schwitalla J."/>
            <person name="Martin K."/>
            <person name="De Beer W."/>
            <person name="Kaster A.-K."/>
            <person name="Vollmers J."/>
            <person name="Poulsen M."/>
            <person name="Beemelmanns C."/>
        </authorList>
    </citation>
    <scope>NUCLEOTIDE SEQUENCE [LARGE SCALE GENOMIC DNA]</scope>
    <source>
        <strain evidence="3 4">RB20</strain>
    </source>
</reference>
<feature type="transmembrane region" description="Helical" evidence="2">
    <location>
        <begin position="41"/>
        <end position="62"/>
    </location>
</feature>
<feature type="region of interest" description="Disordered" evidence="1">
    <location>
        <begin position="133"/>
        <end position="152"/>
    </location>
</feature>
<sequence length="336" mass="37152">MSLLWSVCLAVLAGLLGVAIVMSLLHLVIPTSTKQADPIDVTKISLSVVAGVGGVVALVVAYRRQRDLEQGRFVERFGAAAAQLGNVDAAVRIAGVYAMAGVADESGGARRQQCIDVLCGYLRLPYSPDIGSNHPTKRIVKNSDPDGAAGGDEVHLEYRQNDRQVRKTISRVIREHLLAEAENSWSTCNFDFTAAYFEDADFRDAVFDNESTWFVDACFRGHSSSFGRAMFKGDHVRFDDATFESRRTMFSGATFAAKDTSFRGVRFASEQTTFRHANFSGGVVTFRAPTEWRNVRFDWTESELKPPNVKPDRWPPRAQASTDDDPLTEDPQLQSE</sequence>
<accession>A0A7K0DFC9</accession>
<dbReference type="OrthoDB" id="8440251at2"/>
<keyword evidence="2" id="KW-0472">Membrane</keyword>
<evidence type="ECO:0000256" key="2">
    <source>
        <dbReference type="SAM" id="Phobius"/>
    </source>
</evidence>
<evidence type="ECO:0000313" key="3">
    <source>
        <dbReference type="EMBL" id="MQY24359.1"/>
    </source>
</evidence>
<dbReference type="AlphaFoldDB" id="A0A7K0DFC9"/>
<comment type="caution">
    <text evidence="3">The sequence shown here is derived from an EMBL/GenBank/DDBJ whole genome shotgun (WGS) entry which is preliminary data.</text>
</comment>
<dbReference type="EMBL" id="WEGK01000033">
    <property type="protein sequence ID" value="MQY24359.1"/>
    <property type="molecule type" value="Genomic_DNA"/>
</dbReference>
<gene>
    <name evidence="3" type="ORF">NRB20_74940</name>
</gene>
<keyword evidence="4" id="KW-1185">Reference proteome</keyword>
<dbReference type="Gene3D" id="2.160.20.80">
    <property type="entry name" value="E3 ubiquitin-protein ligase SopA"/>
    <property type="match status" value="1"/>
</dbReference>
<evidence type="ECO:0000313" key="4">
    <source>
        <dbReference type="Proteomes" id="UP000438448"/>
    </source>
</evidence>
<name>A0A7K0DFC9_9NOCA</name>
<protein>
    <recommendedName>
        <fullName evidence="5">Pentapeptide repeat-containing protein</fullName>
    </recommendedName>
</protein>
<dbReference type="RefSeq" id="WP_153416091.1">
    <property type="nucleotide sequence ID" value="NZ_WEGK01000033.1"/>
</dbReference>
<feature type="compositionally biased region" description="Basic and acidic residues" evidence="1">
    <location>
        <begin position="303"/>
        <end position="315"/>
    </location>
</feature>
<proteinExistence type="predicted"/>
<dbReference type="Proteomes" id="UP000438448">
    <property type="component" value="Unassembled WGS sequence"/>
</dbReference>
<evidence type="ECO:0008006" key="5">
    <source>
        <dbReference type="Google" id="ProtNLM"/>
    </source>
</evidence>
<organism evidence="3 4">
    <name type="scientific">Nocardia macrotermitis</name>
    <dbReference type="NCBI Taxonomy" id="2585198"/>
    <lineage>
        <taxon>Bacteria</taxon>
        <taxon>Bacillati</taxon>
        <taxon>Actinomycetota</taxon>
        <taxon>Actinomycetes</taxon>
        <taxon>Mycobacteriales</taxon>
        <taxon>Nocardiaceae</taxon>
        <taxon>Nocardia</taxon>
    </lineage>
</organism>
<feature type="region of interest" description="Disordered" evidence="1">
    <location>
        <begin position="303"/>
        <end position="336"/>
    </location>
</feature>
<keyword evidence="2" id="KW-0812">Transmembrane</keyword>
<evidence type="ECO:0000256" key="1">
    <source>
        <dbReference type="SAM" id="MobiDB-lite"/>
    </source>
</evidence>
<feature type="transmembrane region" description="Helical" evidence="2">
    <location>
        <begin position="7"/>
        <end position="29"/>
    </location>
</feature>
<keyword evidence="2" id="KW-1133">Transmembrane helix</keyword>